<accession>A0A5B7T039</accession>
<evidence type="ECO:0000313" key="2">
    <source>
        <dbReference type="EMBL" id="QCX23929.1"/>
    </source>
</evidence>
<dbReference type="PANTHER" id="PTHR46889">
    <property type="entry name" value="TRANSPOSASE INSF FOR INSERTION SEQUENCE IS3B-RELATED"/>
    <property type="match status" value="1"/>
</dbReference>
<dbReference type="NCBIfam" id="NF033516">
    <property type="entry name" value="transpos_IS3"/>
    <property type="match status" value="1"/>
</dbReference>
<proteinExistence type="predicted"/>
<dbReference type="InterPro" id="IPR012337">
    <property type="entry name" value="RNaseH-like_sf"/>
</dbReference>
<protein>
    <submittedName>
        <fullName evidence="2">IS3 family transposase</fullName>
    </submittedName>
</protein>
<name>A0A5B7T039_9LACO</name>
<dbReference type="KEGG" id="lft:FG051_01880"/>
<evidence type="ECO:0000313" key="3">
    <source>
        <dbReference type="Proteomes" id="UP000310673"/>
    </source>
</evidence>
<feature type="domain" description="Integrase catalytic" evidence="1">
    <location>
        <begin position="140"/>
        <end position="305"/>
    </location>
</feature>
<dbReference type="GO" id="GO:0003676">
    <property type="term" value="F:nucleic acid binding"/>
    <property type="evidence" value="ECO:0007669"/>
    <property type="project" value="InterPro"/>
</dbReference>
<dbReference type="PROSITE" id="PS50994">
    <property type="entry name" value="INTEGRASE"/>
    <property type="match status" value="1"/>
</dbReference>
<sequence>MARNSAQGVKQQHRLAYQAIKEVSQNNHGAITVLLRVVGVSRQSYNKYWTRTETEKELRDKLLKERIMYWYELNTKTIGAGKILINLLADDQITFKVSLKQVKRLMRELDIRCQSRIKKHNRSKQREIYIQDNVLNQNFEVTGPNQVWLCDSTEIPYGLNGEHKVRLSGVLDLYGRYLISSNISLTETSAAEIIVFQRAFTKAGDVCPMVHTDRGSAFTSLSFGNFLDEHGVIRSMSRPGTPYDNSPMERWWSEFKLRWMNRHPMPKTYKELVKLVNERIHYFNHIDRSQTINGHTPAEHWDMAT</sequence>
<dbReference type="AlphaFoldDB" id="A0A5B7T039"/>
<dbReference type="InterPro" id="IPR036397">
    <property type="entry name" value="RNaseH_sf"/>
</dbReference>
<dbReference type="GO" id="GO:0015074">
    <property type="term" value="P:DNA integration"/>
    <property type="evidence" value="ECO:0007669"/>
    <property type="project" value="InterPro"/>
</dbReference>
<dbReference type="InterPro" id="IPR050900">
    <property type="entry name" value="Transposase_IS3/IS150/IS904"/>
</dbReference>
<dbReference type="Gene3D" id="3.30.420.10">
    <property type="entry name" value="Ribonuclease H-like superfamily/Ribonuclease H"/>
    <property type="match status" value="1"/>
</dbReference>
<dbReference type="InterPro" id="IPR048020">
    <property type="entry name" value="Transpos_IS3"/>
</dbReference>
<organism evidence="2 3">
    <name type="scientific">Companilactobacillus futsaii</name>
    <dbReference type="NCBI Taxonomy" id="938155"/>
    <lineage>
        <taxon>Bacteria</taxon>
        <taxon>Bacillati</taxon>
        <taxon>Bacillota</taxon>
        <taxon>Bacilli</taxon>
        <taxon>Lactobacillales</taxon>
        <taxon>Lactobacillaceae</taxon>
        <taxon>Companilactobacillus</taxon>
    </lineage>
</organism>
<gene>
    <name evidence="2" type="ORF">FG051_01880</name>
</gene>
<dbReference type="EMBL" id="CP040736">
    <property type="protein sequence ID" value="QCX23929.1"/>
    <property type="molecule type" value="Genomic_DNA"/>
</dbReference>
<reference evidence="2 3" key="1">
    <citation type="submission" date="2019-05" db="EMBL/GenBank/DDBJ databases">
        <title>Genome Sequence of Lactobacillus futsaii Y97, a Potential Probiotic Strain Isolated from the Futsai of Taiwan.</title>
        <authorList>
            <person name="Du X."/>
        </authorList>
    </citation>
    <scope>NUCLEOTIDE SEQUENCE [LARGE SCALE GENOMIC DNA]</scope>
    <source>
        <strain evidence="2 3">Y97</strain>
    </source>
</reference>
<dbReference type="InterPro" id="IPR001584">
    <property type="entry name" value="Integrase_cat-core"/>
</dbReference>
<dbReference type="PANTHER" id="PTHR46889:SF4">
    <property type="entry name" value="TRANSPOSASE INSO FOR INSERTION SEQUENCE ELEMENT IS911B-RELATED"/>
    <property type="match status" value="1"/>
</dbReference>
<dbReference type="Pfam" id="PF00665">
    <property type="entry name" value="rve"/>
    <property type="match status" value="1"/>
</dbReference>
<dbReference type="SUPFAM" id="SSF53098">
    <property type="entry name" value="Ribonuclease H-like"/>
    <property type="match status" value="1"/>
</dbReference>
<evidence type="ECO:0000259" key="1">
    <source>
        <dbReference type="PROSITE" id="PS50994"/>
    </source>
</evidence>
<dbReference type="Proteomes" id="UP000310673">
    <property type="component" value="Chromosome"/>
</dbReference>
<dbReference type="STRING" id="1423818.FC88_GL002018"/>